<dbReference type="SUPFAM" id="SSF53098">
    <property type="entry name" value="Ribonuclease H-like"/>
    <property type="match status" value="1"/>
</dbReference>
<evidence type="ECO:0000256" key="1">
    <source>
        <dbReference type="SAM" id="MobiDB-lite"/>
    </source>
</evidence>
<evidence type="ECO:0000313" key="2">
    <source>
        <dbReference type="EMBL" id="CEM13233.1"/>
    </source>
</evidence>
<protein>
    <recommendedName>
        <fullName evidence="3">Integrase catalytic domain-containing protein</fullName>
    </recommendedName>
</protein>
<evidence type="ECO:0008006" key="3">
    <source>
        <dbReference type="Google" id="ProtNLM"/>
    </source>
</evidence>
<feature type="compositionally biased region" description="Basic and acidic residues" evidence="1">
    <location>
        <begin position="127"/>
        <end position="141"/>
    </location>
</feature>
<organism evidence="2">
    <name type="scientific">Chromera velia CCMP2878</name>
    <dbReference type="NCBI Taxonomy" id="1169474"/>
    <lineage>
        <taxon>Eukaryota</taxon>
        <taxon>Sar</taxon>
        <taxon>Alveolata</taxon>
        <taxon>Colpodellida</taxon>
        <taxon>Chromeraceae</taxon>
        <taxon>Chromera</taxon>
    </lineage>
</organism>
<feature type="region of interest" description="Disordered" evidence="1">
    <location>
        <begin position="127"/>
        <end position="153"/>
    </location>
</feature>
<dbReference type="GO" id="GO:0003676">
    <property type="term" value="F:nucleic acid binding"/>
    <property type="evidence" value="ECO:0007669"/>
    <property type="project" value="InterPro"/>
</dbReference>
<dbReference type="InterPro" id="IPR036397">
    <property type="entry name" value="RNaseH_sf"/>
</dbReference>
<reference evidence="2" key="1">
    <citation type="submission" date="2014-11" db="EMBL/GenBank/DDBJ databases">
        <authorList>
            <person name="Otto D Thomas"/>
            <person name="Naeem Raeece"/>
        </authorList>
    </citation>
    <scope>NUCLEOTIDE SEQUENCE</scope>
</reference>
<dbReference type="EMBL" id="CDMZ01000390">
    <property type="protein sequence ID" value="CEM13233.1"/>
    <property type="molecule type" value="Genomic_DNA"/>
</dbReference>
<dbReference type="Gene3D" id="3.30.420.10">
    <property type="entry name" value="Ribonuclease H-like superfamily/Ribonuclease H"/>
    <property type="match status" value="1"/>
</dbReference>
<name>A0A0G4FJF3_9ALVE</name>
<accession>A0A0G4FJF3</accession>
<gene>
    <name evidence="2" type="ORF">Cvel_17148</name>
</gene>
<dbReference type="VEuPathDB" id="CryptoDB:Cvel_17148"/>
<dbReference type="AlphaFoldDB" id="A0A0G4FJF3"/>
<sequence>MGLKGGYSLHIQDQHHDWLAQEVVETKDSATIRTTYDCWSRSLEGNLTPEVITDHGTEFQGDWCEWLAEREATNPLTAVGSHHSLGKTEHSHCEWLTILRGILRDRGLDDSYWKEFASLTTVKYNRQPRESTHKSPFERRWGAQPPSPPIDALRDLFQTSRRPSAETSPFPIGSSVLYHHPDHPRARLAPLYTSATVL</sequence>
<dbReference type="PhylomeDB" id="A0A0G4FJF3"/>
<dbReference type="InterPro" id="IPR012337">
    <property type="entry name" value="RNaseH-like_sf"/>
</dbReference>
<proteinExistence type="predicted"/>